<dbReference type="InterPro" id="IPR032675">
    <property type="entry name" value="LRR_dom_sf"/>
</dbReference>
<reference evidence="1" key="1">
    <citation type="journal article" date="2023" name="Mol. Phylogenet. Evol.">
        <title>Genome-scale phylogeny and comparative genomics of the fungal order Sordariales.</title>
        <authorList>
            <person name="Hensen N."/>
            <person name="Bonometti L."/>
            <person name="Westerberg I."/>
            <person name="Brannstrom I.O."/>
            <person name="Guillou S."/>
            <person name="Cros-Aarteil S."/>
            <person name="Calhoun S."/>
            <person name="Haridas S."/>
            <person name="Kuo A."/>
            <person name="Mondo S."/>
            <person name="Pangilinan J."/>
            <person name="Riley R."/>
            <person name="LaButti K."/>
            <person name="Andreopoulos B."/>
            <person name="Lipzen A."/>
            <person name="Chen C."/>
            <person name="Yan M."/>
            <person name="Daum C."/>
            <person name="Ng V."/>
            <person name="Clum A."/>
            <person name="Steindorff A."/>
            <person name="Ohm R.A."/>
            <person name="Martin F."/>
            <person name="Silar P."/>
            <person name="Natvig D.O."/>
            <person name="Lalanne C."/>
            <person name="Gautier V."/>
            <person name="Ament-Velasquez S.L."/>
            <person name="Kruys A."/>
            <person name="Hutchinson M.I."/>
            <person name="Powell A.J."/>
            <person name="Barry K."/>
            <person name="Miller A.N."/>
            <person name="Grigoriev I.V."/>
            <person name="Debuchy R."/>
            <person name="Gladieux P."/>
            <person name="Hiltunen Thoren M."/>
            <person name="Johannesson H."/>
        </authorList>
    </citation>
    <scope>NUCLEOTIDE SEQUENCE</scope>
    <source>
        <strain evidence="1">PSN243</strain>
    </source>
</reference>
<evidence type="ECO:0008006" key="3">
    <source>
        <dbReference type="Google" id="ProtNLM"/>
    </source>
</evidence>
<comment type="caution">
    <text evidence="1">The sequence shown here is derived from an EMBL/GenBank/DDBJ whole genome shotgun (WGS) entry which is preliminary data.</text>
</comment>
<dbReference type="Gene3D" id="3.80.10.10">
    <property type="entry name" value="Ribonuclease Inhibitor"/>
    <property type="match status" value="1"/>
</dbReference>
<reference evidence="1" key="2">
    <citation type="submission" date="2023-05" db="EMBL/GenBank/DDBJ databases">
        <authorList>
            <consortium name="Lawrence Berkeley National Laboratory"/>
            <person name="Steindorff A."/>
            <person name="Hensen N."/>
            <person name="Bonometti L."/>
            <person name="Westerberg I."/>
            <person name="Brannstrom I.O."/>
            <person name="Guillou S."/>
            <person name="Cros-Aarteil S."/>
            <person name="Calhoun S."/>
            <person name="Haridas S."/>
            <person name="Kuo A."/>
            <person name="Mondo S."/>
            <person name="Pangilinan J."/>
            <person name="Riley R."/>
            <person name="Labutti K."/>
            <person name="Andreopoulos B."/>
            <person name="Lipzen A."/>
            <person name="Chen C."/>
            <person name="Yanf M."/>
            <person name="Daum C."/>
            <person name="Ng V."/>
            <person name="Clum A."/>
            <person name="Ohm R."/>
            <person name="Martin F."/>
            <person name="Silar P."/>
            <person name="Natvig D."/>
            <person name="Lalanne C."/>
            <person name="Gautier V."/>
            <person name="Ament-Velasquez S.L."/>
            <person name="Kruys A."/>
            <person name="Hutchinson M.I."/>
            <person name="Powell A.J."/>
            <person name="Barry K."/>
            <person name="Miller A.N."/>
            <person name="Grigoriev I.V."/>
            <person name="Debuchy R."/>
            <person name="Gladieux P."/>
            <person name="Thoren M.H."/>
            <person name="Johannesson H."/>
        </authorList>
    </citation>
    <scope>NUCLEOTIDE SEQUENCE</scope>
    <source>
        <strain evidence="1">PSN243</strain>
    </source>
</reference>
<protein>
    <recommendedName>
        <fullName evidence="3">F-box domain-containing protein</fullName>
    </recommendedName>
</protein>
<gene>
    <name evidence="1" type="ORF">QBC34DRAFT_201176</name>
</gene>
<dbReference type="Proteomes" id="UP001321760">
    <property type="component" value="Unassembled WGS sequence"/>
</dbReference>
<organism evidence="1 2">
    <name type="scientific">Podospora aff. communis PSN243</name>
    <dbReference type="NCBI Taxonomy" id="3040156"/>
    <lineage>
        <taxon>Eukaryota</taxon>
        <taxon>Fungi</taxon>
        <taxon>Dikarya</taxon>
        <taxon>Ascomycota</taxon>
        <taxon>Pezizomycotina</taxon>
        <taxon>Sordariomycetes</taxon>
        <taxon>Sordariomycetidae</taxon>
        <taxon>Sordariales</taxon>
        <taxon>Podosporaceae</taxon>
        <taxon>Podospora</taxon>
    </lineage>
</organism>
<dbReference type="EMBL" id="MU865989">
    <property type="protein sequence ID" value="KAK4443672.1"/>
    <property type="molecule type" value="Genomic_DNA"/>
</dbReference>
<dbReference type="SUPFAM" id="SSF52047">
    <property type="entry name" value="RNI-like"/>
    <property type="match status" value="1"/>
</dbReference>
<sequence length="476" mass="53732">MPLQLQDLPVELLQLVCSFFCMHCHDVNFHQTQFRLSCGLEKDELETWESHMRQHRLPLVALCQTSKYLRELATPYLYHAVYTFGGYYKLPLDPQRNESLRRFMTTIQSRPELINHVRFIDLPLHDGYRYGMPHIPPNGETMIWFHHLVLSRASAIETMNLGEAGADIAGVMFRTLTAQELRFLTTLQVEGGEEPDTSPDLPSLLQVAPNLRALYLHNFDISTVGPIQPHLLAQVTTLSLGLSVLDKPSILSMIDGCGGLQDFSLDLQDAKTTQAVQSQHTHKDSDLEYIEIHAEIQGILSRLVSHHQTTLRAVSVAINHSDVIGDGKLVTRPVSEFFCRGFSECPNLKAIGLDVPILRRGRPELGTSLSMFPGLLPSSLERLYLEDPLINSRYSASLLLSLERALQSGRLPNLKEVCFPTWAGDLDDKDDTGYKIPDEASEKAVGLVGMIKLWETHNPGFTFLTEHRPYRAYEFF</sequence>
<keyword evidence="2" id="KW-1185">Reference proteome</keyword>
<dbReference type="AlphaFoldDB" id="A0AAV9G6F5"/>
<accession>A0AAV9G6F5</accession>
<name>A0AAV9G6F5_9PEZI</name>
<proteinExistence type="predicted"/>
<evidence type="ECO:0000313" key="1">
    <source>
        <dbReference type="EMBL" id="KAK4443672.1"/>
    </source>
</evidence>
<evidence type="ECO:0000313" key="2">
    <source>
        <dbReference type="Proteomes" id="UP001321760"/>
    </source>
</evidence>